<gene>
    <name evidence="1" type="ORF">BDP81DRAFT_438059</name>
</gene>
<sequence length="175" mass="19395">MMSLIMSVSSSSHTSSLSMFNVSHFRNARIYGHSVAKNPLPMPLSVSASLPLLPRQNRAASALSTHPGYPSSPQPAAMYVLAYFLSPRRRKFLVPLISSYAIVIRGHRGRVRICSSLSQDNPRIVVDSLASHHPNALPFLPSVPKRVGRHRKGTNIHQDSPRQIVCTRIQRKLAQ</sequence>
<dbReference type="AlphaFoldDB" id="A0AAJ0EC10"/>
<dbReference type="GeneID" id="85476146"/>
<protein>
    <submittedName>
        <fullName evidence="1">Uncharacterized protein</fullName>
    </submittedName>
</protein>
<evidence type="ECO:0000313" key="1">
    <source>
        <dbReference type="EMBL" id="KAK1624182.1"/>
    </source>
</evidence>
<evidence type="ECO:0000313" key="2">
    <source>
        <dbReference type="Proteomes" id="UP001243989"/>
    </source>
</evidence>
<dbReference type="RefSeq" id="XP_060440177.1">
    <property type="nucleotide sequence ID" value="XM_060591284.1"/>
</dbReference>
<dbReference type="EMBL" id="JAHMHQ010000025">
    <property type="protein sequence ID" value="KAK1624182.1"/>
    <property type="molecule type" value="Genomic_DNA"/>
</dbReference>
<comment type="caution">
    <text evidence="1">The sequence shown here is derived from an EMBL/GenBank/DDBJ whole genome shotgun (WGS) entry which is preliminary data.</text>
</comment>
<accession>A0AAJ0EC10</accession>
<proteinExistence type="predicted"/>
<organism evidence="1 2">
    <name type="scientific">Colletotrichum phormii</name>
    <dbReference type="NCBI Taxonomy" id="359342"/>
    <lineage>
        <taxon>Eukaryota</taxon>
        <taxon>Fungi</taxon>
        <taxon>Dikarya</taxon>
        <taxon>Ascomycota</taxon>
        <taxon>Pezizomycotina</taxon>
        <taxon>Sordariomycetes</taxon>
        <taxon>Hypocreomycetidae</taxon>
        <taxon>Glomerellales</taxon>
        <taxon>Glomerellaceae</taxon>
        <taxon>Colletotrichum</taxon>
        <taxon>Colletotrichum acutatum species complex</taxon>
    </lineage>
</organism>
<dbReference type="Proteomes" id="UP001243989">
    <property type="component" value="Unassembled WGS sequence"/>
</dbReference>
<name>A0AAJ0EC10_9PEZI</name>
<reference evidence="1" key="1">
    <citation type="submission" date="2021-06" db="EMBL/GenBank/DDBJ databases">
        <title>Comparative genomics, transcriptomics and evolutionary studies reveal genomic signatures of adaptation to plant cell wall in hemibiotrophic fungi.</title>
        <authorList>
            <consortium name="DOE Joint Genome Institute"/>
            <person name="Baroncelli R."/>
            <person name="Diaz J.F."/>
            <person name="Benocci T."/>
            <person name="Peng M."/>
            <person name="Battaglia E."/>
            <person name="Haridas S."/>
            <person name="Andreopoulos W."/>
            <person name="Labutti K."/>
            <person name="Pangilinan J."/>
            <person name="Floch G.L."/>
            <person name="Makela M.R."/>
            <person name="Henrissat B."/>
            <person name="Grigoriev I.V."/>
            <person name="Crouch J.A."/>
            <person name="De Vries R.P."/>
            <person name="Sukno S.A."/>
            <person name="Thon M.R."/>
        </authorList>
    </citation>
    <scope>NUCLEOTIDE SEQUENCE</scope>
    <source>
        <strain evidence="1">CBS 102054</strain>
    </source>
</reference>
<keyword evidence="2" id="KW-1185">Reference proteome</keyword>